<reference evidence="2 3" key="1">
    <citation type="submission" date="2013-02" db="EMBL/GenBank/DDBJ databases">
        <title>Co-occurrence of anaerobic bacteria in colorectal carcinomas.</title>
        <authorList>
            <person name="Holt R.A."/>
            <person name="Warren R.L."/>
            <person name="Allen-Vercoe E."/>
            <person name="Pleasance S."/>
            <person name="Freeman D.J."/>
            <person name="Watson P."/>
            <person name="Moore R."/>
            <person name="Cochrane K."/>
        </authorList>
    </citation>
    <scope>NUCLEOTIDE SEQUENCE [LARGE SCALE GENOMIC DNA]</scope>
    <source>
        <strain evidence="2 3">CC57C</strain>
    </source>
</reference>
<feature type="transmembrane region" description="Helical" evidence="1">
    <location>
        <begin position="65"/>
        <end position="89"/>
    </location>
</feature>
<feature type="transmembrane region" description="Helical" evidence="1">
    <location>
        <begin position="126"/>
        <end position="146"/>
    </location>
</feature>
<feature type="transmembrane region" description="Helical" evidence="1">
    <location>
        <begin position="12"/>
        <end position="29"/>
    </location>
</feature>
<feature type="transmembrane region" description="Helical" evidence="1">
    <location>
        <begin position="95"/>
        <end position="119"/>
    </location>
</feature>
<proteinExistence type="predicted"/>
<dbReference type="PATRIC" id="fig|1073353.3.peg.241"/>
<evidence type="ECO:0000313" key="3">
    <source>
        <dbReference type="Proteomes" id="UP000011782"/>
    </source>
</evidence>
<organism evidence="2 3">
    <name type="scientific">Campylobacter showae CC57C</name>
    <dbReference type="NCBI Taxonomy" id="1073353"/>
    <lineage>
        <taxon>Bacteria</taxon>
        <taxon>Pseudomonadati</taxon>
        <taxon>Campylobacterota</taxon>
        <taxon>Epsilonproteobacteria</taxon>
        <taxon>Campylobacterales</taxon>
        <taxon>Campylobacteraceae</taxon>
        <taxon>Campylobacter</taxon>
    </lineage>
</organism>
<keyword evidence="1" id="KW-0472">Membrane</keyword>
<feature type="transmembrane region" description="Helical" evidence="1">
    <location>
        <begin position="322"/>
        <end position="342"/>
    </location>
</feature>
<dbReference type="AlphaFoldDB" id="M3H1A6"/>
<dbReference type="EMBL" id="AOTD01000023">
    <property type="protein sequence ID" value="EMG31470.1"/>
    <property type="molecule type" value="Genomic_DNA"/>
</dbReference>
<keyword evidence="1" id="KW-0812">Transmembrane</keyword>
<feature type="transmembrane region" description="Helical" evidence="1">
    <location>
        <begin position="354"/>
        <end position="373"/>
    </location>
</feature>
<feature type="transmembrane region" description="Helical" evidence="1">
    <location>
        <begin position="385"/>
        <end position="403"/>
    </location>
</feature>
<feature type="transmembrane region" description="Helical" evidence="1">
    <location>
        <begin position="292"/>
        <end position="310"/>
    </location>
</feature>
<feature type="transmembrane region" description="Helical" evidence="1">
    <location>
        <begin position="166"/>
        <end position="185"/>
    </location>
</feature>
<accession>M3H1A6</accession>
<feature type="transmembrane region" description="Helical" evidence="1">
    <location>
        <begin position="35"/>
        <end position="53"/>
    </location>
</feature>
<protein>
    <submittedName>
        <fullName evidence="2">Uncharacterized protein</fullName>
    </submittedName>
</protein>
<name>M3H1A6_9BACT</name>
<feature type="transmembrane region" description="Helical" evidence="1">
    <location>
        <begin position="409"/>
        <end position="438"/>
    </location>
</feature>
<dbReference type="RefSeq" id="WP_002950457.1">
    <property type="nucleotide sequence ID" value="NZ_AOTD01000023.1"/>
</dbReference>
<evidence type="ECO:0000256" key="1">
    <source>
        <dbReference type="SAM" id="Phobius"/>
    </source>
</evidence>
<comment type="caution">
    <text evidence="2">The sequence shown here is derived from an EMBL/GenBank/DDBJ whole genome shotgun (WGS) entry which is preliminary data.</text>
</comment>
<dbReference type="OrthoDB" id="5360926at2"/>
<sequence length="446" mass="49393">MKIKFSEAKTQGIIGAVCILAANASYLAGNWNIFWLIHTFAWLLALTSFNYALAHAQDLSGANVFNLFNNAYNGFLTAILCLIALYVLDENFLDVIFYALLPLVAFAVAVSWIAVIFKLSRALNRVLFCVYGWTFAVNVAVNAAYYALEAAWPGLILPIAKFKTPVAASLDLAASCILLAAWISVGKFSNENKENLNKTGANEPNFSTQHEQATELKFDADQSQANKIPPQKENTHEKSYEQETLKAAKRQGIISCRLMLANFAASFLIAVYKAITQPYTVEQLQNLELIDSVITNLSTLTATVYMWLALKKLAEIYDTDVYEIFTKTVIVAVLMIFLSIMLSLKGITSGISEIISYAFIGLIVYFFILWLKLNFGLAKITKNKLFKTYVFFVIVSAIVGATIKTLAMFGFFGGGIFVLAAALAIAALYVLPTAFYLYAWTMIKDE</sequence>
<keyword evidence="1" id="KW-1133">Transmembrane helix</keyword>
<evidence type="ECO:0000313" key="2">
    <source>
        <dbReference type="EMBL" id="EMG31470.1"/>
    </source>
</evidence>
<feature type="transmembrane region" description="Helical" evidence="1">
    <location>
        <begin position="254"/>
        <end position="272"/>
    </location>
</feature>
<dbReference type="Proteomes" id="UP000011782">
    <property type="component" value="Unassembled WGS sequence"/>
</dbReference>
<gene>
    <name evidence="2" type="ORF">H740_01088</name>
</gene>